<gene>
    <name evidence="8" type="ORF">fugu_015488</name>
</gene>
<dbReference type="SUPFAM" id="SSF50978">
    <property type="entry name" value="WD40 repeat-like"/>
    <property type="match status" value="2"/>
</dbReference>
<evidence type="ECO:0000256" key="2">
    <source>
        <dbReference type="ARBA" id="ARBA00022574"/>
    </source>
</evidence>
<evidence type="ECO:0000259" key="7">
    <source>
        <dbReference type="Pfam" id="PF08625"/>
    </source>
</evidence>
<dbReference type="PROSITE" id="PS50294">
    <property type="entry name" value="WD_REPEATS_REGION"/>
    <property type="match status" value="5"/>
</dbReference>
<comment type="subcellular location">
    <subcellularLocation>
        <location evidence="1">Nucleus</location>
        <location evidence="1">Nucleolus</location>
    </subcellularLocation>
</comment>
<feature type="region of interest" description="Disordered" evidence="6">
    <location>
        <begin position="124"/>
        <end position="149"/>
    </location>
</feature>
<organism evidence="8 9">
    <name type="scientific">Takifugu bimaculatus</name>
    <dbReference type="NCBI Taxonomy" id="433685"/>
    <lineage>
        <taxon>Eukaryota</taxon>
        <taxon>Metazoa</taxon>
        <taxon>Chordata</taxon>
        <taxon>Craniata</taxon>
        <taxon>Vertebrata</taxon>
        <taxon>Euteleostomi</taxon>
        <taxon>Actinopterygii</taxon>
        <taxon>Neopterygii</taxon>
        <taxon>Teleostei</taxon>
        <taxon>Neoteleostei</taxon>
        <taxon>Acanthomorphata</taxon>
        <taxon>Eupercaria</taxon>
        <taxon>Tetraodontiformes</taxon>
        <taxon>Tetradontoidea</taxon>
        <taxon>Tetraodontidae</taxon>
        <taxon>Takifugu</taxon>
    </lineage>
</organism>
<dbReference type="EMBL" id="SWLE01000008">
    <property type="protein sequence ID" value="TNM97332.1"/>
    <property type="molecule type" value="Genomic_DNA"/>
</dbReference>
<dbReference type="PANTHER" id="PTHR19854">
    <property type="entry name" value="TRANSDUCIN BETA-LIKE 3"/>
    <property type="match status" value="1"/>
</dbReference>
<dbReference type="GO" id="GO:0030686">
    <property type="term" value="C:90S preribosome"/>
    <property type="evidence" value="ECO:0007669"/>
    <property type="project" value="TreeGrafter"/>
</dbReference>
<dbReference type="InterPro" id="IPR019775">
    <property type="entry name" value="WD40_repeat_CS"/>
</dbReference>
<dbReference type="PROSITE" id="PS50082">
    <property type="entry name" value="WD_REPEATS_2"/>
    <property type="match status" value="8"/>
</dbReference>
<feature type="domain" description="U3 small nucleolar RNA-associated protein 13 C-terminal" evidence="7">
    <location>
        <begin position="466"/>
        <end position="578"/>
    </location>
</feature>
<dbReference type="Gene3D" id="2.130.10.10">
    <property type="entry name" value="YVTN repeat-like/Quinoprotein amine dehydrogenase"/>
    <property type="match status" value="4"/>
</dbReference>
<dbReference type="GO" id="GO:0032040">
    <property type="term" value="C:small-subunit processome"/>
    <property type="evidence" value="ECO:0007669"/>
    <property type="project" value="InterPro"/>
</dbReference>
<accession>A0A4Z2BZD6</accession>
<evidence type="ECO:0000313" key="9">
    <source>
        <dbReference type="Proteomes" id="UP000516260"/>
    </source>
</evidence>
<dbReference type="Pfam" id="PF08625">
    <property type="entry name" value="Utp13"/>
    <property type="match status" value="1"/>
</dbReference>
<dbReference type="PANTHER" id="PTHR19854:SF15">
    <property type="entry name" value="TRANSDUCIN BETA-LIKE PROTEIN 3"/>
    <property type="match status" value="1"/>
</dbReference>
<keyword evidence="4" id="KW-0539">Nucleus</keyword>
<feature type="compositionally biased region" description="Basic and acidic residues" evidence="6">
    <location>
        <begin position="605"/>
        <end position="625"/>
    </location>
</feature>
<protein>
    <recommendedName>
        <fullName evidence="7">U3 small nucleolar RNA-associated protein 13 C-terminal domain-containing protein</fullName>
    </recommendedName>
</protein>
<sequence>MDFDSTSTLLATGGCDGTIKIWDVVKQYCTHNLRGSSGVVHLVQFHPDISRLKLFSSSMDCSIWMWDLSTSLCVCVLQSHYSAVTSLSFSADGDTMISSGRDKICTVWDLKQQNAKRAIPVYEPDPQAPVSVKKDDEEGEEEEKKDDNPRSLTHLLLLPASSRLATVTAEHNIMLYQLAGLTTLQQFVGYNDEVLDVKFLGKDDSHIVVATNSCQLKVFELLTNSCQILYGHTGRALFLQAVQRTGQFVCGRWTAGHVRCVARGTSHTNAVGCISCSRMKASFVASGSLDCTVKVWDLPADLTAAEESIQQLTLRTTEKAHDKDVNSVAVSPNDKLLASASQDRTAKLWSLAGEGNLGLLGVFRGHRRGVWTVCFSPVDQVLATSSADGTTKLWGLQDFSCLKVIFVSRGTQLLTSGSDGLVKLWTIKTNECVKTLDAHQDKVWGLHGNRRDNRMVTGSADSNITVWEPHTVLTVIKAIRQTEDSSELLEKTVLKLRVDQKEALLRYCGVWNTNAKNCQDAQVVLQVLLTHVPPEELLQYQWARTHLEGLVPYTERHMQRIGRLLQASMFLNYMWQKMRVVGEPSSMDQDEEMDTSPLVQPFITIDKDRGDVENREGEDRDSWTG</sequence>
<keyword evidence="3" id="KW-0677">Repeat</keyword>
<reference evidence="8 9" key="1">
    <citation type="submission" date="2019-04" db="EMBL/GenBank/DDBJ databases">
        <title>The sequence and de novo assembly of Takifugu bimaculatus genome using PacBio and Hi-C technologies.</title>
        <authorList>
            <person name="Xu P."/>
            <person name="Liu B."/>
            <person name="Zhou Z."/>
        </authorList>
    </citation>
    <scope>NUCLEOTIDE SEQUENCE [LARGE SCALE GENOMIC DNA]</scope>
    <source>
        <strain evidence="8">TB-2018</strain>
        <tissue evidence="8">Muscle</tissue>
    </source>
</reference>
<dbReference type="InterPro" id="IPR001680">
    <property type="entry name" value="WD40_rpt"/>
</dbReference>
<dbReference type="AlphaFoldDB" id="A0A4Z2BZD6"/>
<feature type="repeat" description="WD" evidence="5">
    <location>
        <begin position="264"/>
        <end position="298"/>
    </location>
</feature>
<evidence type="ECO:0000256" key="1">
    <source>
        <dbReference type="ARBA" id="ARBA00004604"/>
    </source>
</evidence>
<evidence type="ECO:0000313" key="8">
    <source>
        <dbReference type="EMBL" id="TNM97332.1"/>
    </source>
</evidence>
<dbReference type="PROSITE" id="PS00678">
    <property type="entry name" value="WD_REPEATS_1"/>
    <property type="match status" value="4"/>
</dbReference>
<dbReference type="GO" id="GO:0000472">
    <property type="term" value="P:endonucleolytic cleavage to generate mature 5'-end of SSU-rRNA from (SSU-rRNA, 5.8S rRNA, LSU-rRNA)"/>
    <property type="evidence" value="ECO:0007669"/>
    <property type="project" value="TreeGrafter"/>
</dbReference>
<evidence type="ECO:0000256" key="3">
    <source>
        <dbReference type="ARBA" id="ARBA00022737"/>
    </source>
</evidence>
<keyword evidence="2 5" id="KW-0853">WD repeat</keyword>
<dbReference type="InterPro" id="IPR015943">
    <property type="entry name" value="WD40/YVTN_repeat-like_dom_sf"/>
</dbReference>
<dbReference type="PRINTS" id="PR00320">
    <property type="entry name" value="GPROTEINBRPT"/>
</dbReference>
<feature type="repeat" description="WD" evidence="5">
    <location>
        <begin position="77"/>
        <end position="118"/>
    </location>
</feature>
<feature type="region of interest" description="Disordered" evidence="6">
    <location>
        <begin position="585"/>
        <end position="625"/>
    </location>
</feature>
<dbReference type="Proteomes" id="UP000516260">
    <property type="component" value="Chromosome 16"/>
</dbReference>
<evidence type="ECO:0000256" key="4">
    <source>
        <dbReference type="ARBA" id="ARBA00023242"/>
    </source>
</evidence>
<evidence type="ECO:0000256" key="6">
    <source>
        <dbReference type="SAM" id="MobiDB-lite"/>
    </source>
</evidence>
<feature type="repeat" description="WD" evidence="5">
    <location>
        <begin position="1"/>
        <end position="24"/>
    </location>
</feature>
<name>A0A4Z2BZD6_9TELE</name>
<feature type="repeat" description="WD" evidence="5">
    <location>
        <begin position="363"/>
        <end position="404"/>
    </location>
</feature>
<comment type="caution">
    <text evidence="8">The sequence shown here is derived from an EMBL/GenBank/DDBJ whole genome shotgun (WGS) entry which is preliminary data.</text>
</comment>
<dbReference type="InterPro" id="IPR013934">
    <property type="entry name" value="Utp13_C"/>
</dbReference>
<feature type="repeat" description="WD" evidence="5">
    <location>
        <begin position="404"/>
        <end position="435"/>
    </location>
</feature>
<dbReference type="InterPro" id="IPR036322">
    <property type="entry name" value="WD40_repeat_dom_sf"/>
</dbReference>
<dbReference type="GO" id="GO:0034511">
    <property type="term" value="F:U3 snoRNA binding"/>
    <property type="evidence" value="ECO:0007669"/>
    <property type="project" value="TreeGrafter"/>
</dbReference>
<dbReference type="CDD" id="cd00200">
    <property type="entry name" value="WD40"/>
    <property type="match status" value="1"/>
</dbReference>
<keyword evidence="9" id="KW-1185">Reference proteome</keyword>
<dbReference type="InterPro" id="IPR020472">
    <property type="entry name" value="WD40_PAC1"/>
</dbReference>
<dbReference type="SMART" id="SM00320">
    <property type="entry name" value="WD40"/>
    <property type="match status" value="10"/>
</dbReference>
<feature type="repeat" description="WD" evidence="5">
    <location>
        <begin position="318"/>
        <end position="351"/>
    </location>
</feature>
<dbReference type="GO" id="GO:0000480">
    <property type="term" value="P:endonucleolytic cleavage in 5'-ETS of tricistronic rRNA transcript (SSU-rRNA, 5.8S rRNA, LSU-rRNA)"/>
    <property type="evidence" value="ECO:0007669"/>
    <property type="project" value="TreeGrafter"/>
</dbReference>
<evidence type="ECO:0000256" key="5">
    <source>
        <dbReference type="PROSITE-ProRule" id="PRU00221"/>
    </source>
</evidence>
<dbReference type="Pfam" id="PF00400">
    <property type="entry name" value="WD40"/>
    <property type="match status" value="7"/>
</dbReference>
<feature type="repeat" description="WD" evidence="5">
    <location>
        <begin position="436"/>
        <end position="468"/>
    </location>
</feature>
<feature type="repeat" description="WD" evidence="5">
    <location>
        <begin position="33"/>
        <end position="70"/>
    </location>
</feature>
<proteinExistence type="predicted"/>